<dbReference type="InterPro" id="IPR010281">
    <property type="entry name" value="DUF885"/>
</dbReference>
<dbReference type="AlphaFoldDB" id="A0A9W7LEW3"/>
<dbReference type="PANTHER" id="PTHR33361">
    <property type="entry name" value="GLR0591 PROTEIN"/>
    <property type="match status" value="1"/>
</dbReference>
<evidence type="ECO:0008006" key="3">
    <source>
        <dbReference type="Google" id="ProtNLM"/>
    </source>
</evidence>
<accession>A0A9W7LEW3</accession>
<organism evidence="1 2">
    <name type="scientific">Triparma columacea</name>
    <dbReference type="NCBI Taxonomy" id="722753"/>
    <lineage>
        <taxon>Eukaryota</taxon>
        <taxon>Sar</taxon>
        <taxon>Stramenopiles</taxon>
        <taxon>Ochrophyta</taxon>
        <taxon>Bolidophyceae</taxon>
        <taxon>Parmales</taxon>
        <taxon>Triparmaceae</taxon>
        <taxon>Triparma</taxon>
    </lineage>
</organism>
<dbReference type="EMBL" id="BRYA01000346">
    <property type="protein sequence ID" value="GMI47488.1"/>
    <property type="molecule type" value="Genomic_DNA"/>
</dbReference>
<dbReference type="Pfam" id="PF05960">
    <property type="entry name" value="DUF885"/>
    <property type="match status" value="1"/>
</dbReference>
<comment type="caution">
    <text evidence="1">The sequence shown here is derived from an EMBL/GenBank/DDBJ whole genome shotgun (WGS) entry which is preliminary data.</text>
</comment>
<gene>
    <name evidence="1" type="ORF">TrCOL_g9662</name>
</gene>
<name>A0A9W7LEW3_9STRA</name>
<reference evidence="2" key="1">
    <citation type="journal article" date="2023" name="Commun. Biol.">
        <title>Genome analysis of Parmales, the sister group of diatoms, reveals the evolutionary specialization of diatoms from phago-mixotrophs to photoautotrophs.</title>
        <authorList>
            <person name="Ban H."/>
            <person name="Sato S."/>
            <person name="Yoshikawa S."/>
            <person name="Yamada K."/>
            <person name="Nakamura Y."/>
            <person name="Ichinomiya M."/>
            <person name="Sato N."/>
            <person name="Blanc-Mathieu R."/>
            <person name="Endo H."/>
            <person name="Kuwata A."/>
            <person name="Ogata H."/>
        </authorList>
    </citation>
    <scope>NUCLEOTIDE SEQUENCE [LARGE SCALE GENOMIC DNA]</scope>
</reference>
<dbReference type="PANTHER" id="PTHR33361:SF2">
    <property type="entry name" value="DUF885 DOMAIN-CONTAINING PROTEIN"/>
    <property type="match status" value="1"/>
</dbReference>
<proteinExistence type="predicted"/>
<keyword evidence="2" id="KW-1185">Reference proteome</keyword>
<evidence type="ECO:0000313" key="2">
    <source>
        <dbReference type="Proteomes" id="UP001165065"/>
    </source>
</evidence>
<dbReference type="OrthoDB" id="5959877at2759"/>
<protein>
    <recommendedName>
        <fullName evidence="3">DUF885-domain-containing protein</fullName>
    </recommendedName>
</protein>
<evidence type="ECO:0000313" key="1">
    <source>
        <dbReference type="EMBL" id="GMI47488.1"/>
    </source>
</evidence>
<dbReference type="Proteomes" id="UP001165065">
    <property type="component" value="Unassembled WGS sequence"/>
</dbReference>
<sequence length="627" mass="70280">MSEATIRFQNLMDESWQWRLDVSPELAASLGLLPARRSSHSLDPRSAQSFADRLEYIKRSLKDLEDLIESVGGIENVEKRLSVELFRDQLKTYVENAKYESHLACINRLEGPQTDLPLYASYLPVGTKEEVAFYVDFLSSIKKQNTEVIALLQEGIDKKNLPAKCSLDGVPEQFMSHVENGGSAFLSKILDSTNVPDDVKAKASAIVENEVVPSFKEIADFLKDVYVPALPTEIACTKRHPNGADYYQKCLEFHTTTSLTCTEVHEIGLKEVERITTEMERIATVEEGYPDLESYKAHLTTSPEFQPKNEEDLLKNYRDICGRISPALLKIFHVRTLPSTPFQIVPTPSRSASTAPAAYYLAGGGDRPGTFYANTSHLQTRYTYEFDALSLHEAIPGHHTQASVSAEQDDLEGFRKYQEDRRYFEAPARFPFYTGYVEGWGLHCESLGKELGLYQKPSDEYGALSMEMLRAVRLVVDTGMHGLGWSWDRAYKYMLSKTAMSEQDAGVETTRYVTWPGQACAYKIGQIEITRLRKKFEDETGDKKDVRDFYHVVLTAGAVPLTILEDKINELIVNVRGGGNTAGEAAGKPAATKANNDDFLNQMTFVPAWCKCCVVPGSHGFATREKI</sequence>